<sequence>MKPHICGSKERAY</sequence>
<reference evidence="1" key="1">
    <citation type="submission" date="2022-08" db="EMBL/GenBank/DDBJ databases">
        <authorList>
            <person name="Gutierrez-Valencia J."/>
        </authorList>
    </citation>
    <scope>NUCLEOTIDE SEQUENCE</scope>
</reference>
<name>A0AAV0P3K6_9ROSI</name>
<proteinExistence type="predicted"/>
<dbReference type="Proteomes" id="UP001154282">
    <property type="component" value="Unassembled WGS sequence"/>
</dbReference>
<gene>
    <name evidence="1" type="ORF">LITE_LOCUS36511</name>
</gene>
<organism evidence="1 2">
    <name type="scientific">Linum tenue</name>
    <dbReference type="NCBI Taxonomy" id="586396"/>
    <lineage>
        <taxon>Eukaryota</taxon>
        <taxon>Viridiplantae</taxon>
        <taxon>Streptophyta</taxon>
        <taxon>Embryophyta</taxon>
        <taxon>Tracheophyta</taxon>
        <taxon>Spermatophyta</taxon>
        <taxon>Magnoliopsida</taxon>
        <taxon>eudicotyledons</taxon>
        <taxon>Gunneridae</taxon>
        <taxon>Pentapetalae</taxon>
        <taxon>rosids</taxon>
        <taxon>fabids</taxon>
        <taxon>Malpighiales</taxon>
        <taxon>Linaceae</taxon>
        <taxon>Linum</taxon>
    </lineage>
</organism>
<keyword evidence="2" id="KW-1185">Reference proteome</keyword>
<dbReference type="EMBL" id="CAMGYJ010000008">
    <property type="protein sequence ID" value="CAI0465210.1"/>
    <property type="molecule type" value="Genomic_DNA"/>
</dbReference>
<comment type="caution">
    <text evidence="1">The sequence shown here is derived from an EMBL/GenBank/DDBJ whole genome shotgun (WGS) entry which is preliminary data.</text>
</comment>
<protein>
    <submittedName>
        <fullName evidence="1">Uncharacterized protein</fullName>
    </submittedName>
</protein>
<evidence type="ECO:0000313" key="2">
    <source>
        <dbReference type="Proteomes" id="UP001154282"/>
    </source>
</evidence>
<evidence type="ECO:0000313" key="1">
    <source>
        <dbReference type="EMBL" id="CAI0465210.1"/>
    </source>
</evidence>
<accession>A0AAV0P3K6</accession>